<dbReference type="GO" id="GO:0003677">
    <property type="term" value="F:DNA binding"/>
    <property type="evidence" value="ECO:0007669"/>
    <property type="project" value="UniProtKB-UniRule"/>
</dbReference>
<evidence type="ECO:0000256" key="1">
    <source>
        <dbReference type="ARBA" id="ARBA00002190"/>
    </source>
</evidence>
<gene>
    <name evidence="7" type="ORF">EB12_02656</name>
</gene>
<dbReference type="RefSeq" id="WP_002343733.1">
    <property type="nucleotide sequence ID" value="NZ_CP040850.1"/>
</dbReference>
<organism evidence="7 8">
    <name type="scientific">Enterococcus faecium</name>
    <name type="common">Streptococcus faecium</name>
    <dbReference type="NCBI Taxonomy" id="1352"/>
    <lineage>
        <taxon>Bacteria</taxon>
        <taxon>Bacillati</taxon>
        <taxon>Bacillota</taxon>
        <taxon>Bacilli</taxon>
        <taxon>Lactobacillales</taxon>
        <taxon>Enterococcaceae</taxon>
        <taxon>Enterococcus</taxon>
    </lineage>
</organism>
<accession>A0A3F3NLV3</accession>
<proteinExistence type="inferred from homology"/>
<evidence type="ECO:0000256" key="5">
    <source>
        <dbReference type="ARBA" id="ARBA00023172"/>
    </source>
</evidence>
<keyword evidence="3 6" id="KW-0815">Transposition</keyword>
<evidence type="ECO:0000313" key="7">
    <source>
        <dbReference type="EMBL" id="RBS26934.1"/>
    </source>
</evidence>
<comment type="caution">
    <text evidence="7">The sequence shown here is derived from an EMBL/GenBank/DDBJ whole genome shotgun (WGS) entry which is preliminary data.</text>
</comment>
<dbReference type="GO" id="GO:0004803">
    <property type="term" value="F:transposase activity"/>
    <property type="evidence" value="ECO:0007669"/>
    <property type="project" value="UniProtKB-UniRule"/>
</dbReference>
<evidence type="ECO:0000256" key="4">
    <source>
        <dbReference type="ARBA" id="ARBA00023125"/>
    </source>
</evidence>
<dbReference type="Proteomes" id="UP000253144">
    <property type="component" value="Unassembled WGS sequence"/>
</dbReference>
<comment type="similarity">
    <text evidence="2 6">Belongs to the transposase mutator family.</text>
</comment>
<dbReference type="EMBL" id="LEQJ01000019">
    <property type="protein sequence ID" value="RBS26934.1"/>
    <property type="molecule type" value="Genomic_DNA"/>
</dbReference>
<dbReference type="AlphaFoldDB" id="A0A3F3NLV3"/>
<evidence type="ECO:0000256" key="3">
    <source>
        <dbReference type="ARBA" id="ARBA00022578"/>
    </source>
</evidence>
<evidence type="ECO:0000256" key="6">
    <source>
        <dbReference type="RuleBase" id="RU365089"/>
    </source>
</evidence>
<dbReference type="Pfam" id="PF00872">
    <property type="entry name" value="Transposase_mut"/>
    <property type="match status" value="1"/>
</dbReference>
<keyword evidence="4 6" id="KW-0238">DNA-binding</keyword>
<reference evidence="7 8" key="1">
    <citation type="submission" date="2015-06" db="EMBL/GenBank/DDBJ databases">
        <title>The Genome Sequence of Enterococcus faecium 131EA1.</title>
        <authorList>
            <consortium name="The Broad Institute Genomics Platform"/>
            <consortium name="The Broad Institute Genome Sequencing Center for Infectious Disease"/>
            <person name="Earl A.M."/>
            <person name="Van Tyne D."/>
            <person name="Lebreton F."/>
            <person name="Saavedra J.T."/>
            <person name="Gilmore M.S."/>
            <person name="Manson Mcguire A."/>
            <person name="Clock S."/>
            <person name="Crupain M."/>
            <person name="Rangan U."/>
            <person name="Young S."/>
            <person name="Abouelleil A."/>
            <person name="Cao P."/>
            <person name="Chapman S.B."/>
            <person name="Griggs A."/>
            <person name="Priest M."/>
            <person name="Shea T."/>
            <person name="Wortman J."/>
            <person name="Nusbaum C."/>
            <person name="Birren B."/>
        </authorList>
    </citation>
    <scope>NUCLEOTIDE SEQUENCE [LARGE SCALE GENOMIC DNA]</scope>
    <source>
        <strain evidence="7 8">131EA1</strain>
    </source>
</reference>
<dbReference type="InterPro" id="IPR001207">
    <property type="entry name" value="Transposase_mutator"/>
</dbReference>
<keyword evidence="5 6" id="KW-0233">DNA recombination</keyword>
<sequence>MNQFNKEIAQALLENTNLTEVFRNQLESTMNSLLESELTAILGYDPYVRFNNGNYRNGDYTRRLDTQFGQINVRVPRDRKGEFHQSLIPPYTHRIDSLETTIIQLYEKGITTREIADLIEKMYGSHYSPTTISNITKMVDEQVTAFHSRPIFHSQYVCLFLDATYIPLRRDAVQKEAVHIALGITSSGEKEILDYLIAPQESDIAWSELLGSLVSRGLTDVQLIVVDGMTAIQNTCERNYPQAKFQRCLVHINRNIMGKVRISDRQEVASDFKKIHHASTTQEGKEMIQTFIDKWQKRYPRMTHSLQETENLLTFTQFPKAIRGTIYSTNIIESFNKQLKRKTKVKEQFPNEEALDRFLVTQMVAYNNKKAGRAHKGFKQCQDTLDSMF</sequence>
<dbReference type="PANTHER" id="PTHR33217:SF8">
    <property type="entry name" value="MUTATOR FAMILY TRANSPOSASE"/>
    <property type="match status" value="1"/>
</dbReference>
<dbReference type="GO" id="GO:0006313">
    <property type="term" value="P:DNA transposition"/>
    <property type="evidence" value="ECO:0007669"/>
    <property type="project" value="UniProtKB-UniRule"/>
</dbReference>
<dbReference type="NCBIfam" id="NF033543">
    <property type="entry name" value="transpos_IS256"/>
    <property type="match status" value="1"/>
</dbReference>
<evidence type="ECO:0000256" key="2">
    <source>
        <dbReference type="ARBA" id="ARBA00010961"/>
    </source>
</evidence>
<protein>
    <recommendedName>
        <fullName evidence="6">Mutator family transposase</fullName>
    </recommendedName>
</protein>
<name>A0A3F3NLV3_ENTFC</name>
<keyword evidence="6" id="KW-0814">Transposable element</keyword>
<evidence type="ECO:0000313" key="8">
    <source>
        <dbReference type="Proteomes" id="UP000253144"/>
    </source>
</evidence>
<dbReference type="PANTHER" id="PTHR33217">
    <property type="entry name" value="TRANSPOSASE FOR INSERTION SEQUENCE ELEMENT IS1081"/>
    <property type="match status" value="1"/>
</dbReference>
<comment type="function">
    <text evidence="1 6">Required for the transposition of the insertion element.</text>
</comment>